<protein>
    <submittedName>
        <fullName evidence="1">Sulfotransferase family protein</fullName>
    </submittedName>
</protein>
<dbReference type="OrthoDB" id="9777890at2"/>
<dbReference type="eggNOG" id="ENOG502Z886">
    <property type="taxonomic scope" value="Bacteria"/>
</dbReference>
<dbReference type="GO" id="GO:0016740">
    <property type="term" value="F:transferase activity"/>
    <property type="evidence" value="ECO:0007669"/>
    <property type="project" value="UniProtKB-KW"/>
</dbReference>
<dbReference type="AlphaFoldDB" id="M1PA63"/>
<keyword evidence="2" id="KW-1185">Reference proteome</keyword>
<proteinExistence type="predicted"/>
<dbReference type="Pfam" id="PF13469">
    <property type="entry name" value="Sulfotransfer_3"/>
    <property type="match status" value="1"/>
</dbReference>
<dbReference type="Gene3D" id="3.40.50.300">
    <property type="entry name" value="P-loop containing nucleotide triphosphate hydrolases"/>
    <property type="match status" value="1"/>
</dbReference>
<dbReference type="EMBL" id="CP003985">
    <property type="protein sequence ID" value="AGF78517.1"/>
    <property type="molecule type" value="Genomic_DNA"/>
</dbReference>
<keyword evidence="1" id="KW-0808">Transferase</keyword>
<dbReference type="SUPFAM" id="SSF52540">
    <property type="entry name" value="P-loop containing nucleoside triphosphate hydrolases"/>
    <property type="match status" value="1"/>
</dbReference>
<organism evidence="1 2">
    <name type="scientific">Desulfocapsa sulfexigens (strain DSM 10523 / SB164P1)</name>
    <dbReference type="NCBI Taxonomy" id="1167006"/>
    <lineage>
        <taxon>Bacteria</taxon>
        <taxon>Pseudomonadati</taxon>
        <taxon>Thermodesulfobacteriota</taxon>
        <taxon>Desulfobulbia</taxon>
        <taxon>Desulfobulbales</taxon>
        <taxon>Desulfocapsaceae</taxon>
        <taxon>Desulfocapsa</taxon>
    </lineage>
</organism>
<reference evidence="2" key="1">
    <citation type="journal article" date="2013" name="Stand. Genomic Sci.">
        <title>Complete genome sequence of Desulfocapsa sulfexigens, a marine deltaproteobacterium specialized in disproportionating inorganic sulfur compounds.</title>
        <authorList>
            <person name="Finster K.W."/>
            <person name="Kjeldsen K.U."/>
            <person name="Kube M."/>
            <person name="Reinhardt R."/>
            <person name="Mussmann M."/>
            <person name="Amann R."/>
            <person name="Schreiber L."/>
        </authorList>
    </citation>
    <scope>NUCLEOTIDE SEQUENCE [LARGE SCALE GENOMIC DNA]</scope>
    <source>
        <strain evidence="2">DSM 10523 / SB164P1</strain>
    </source>
</reference>
<sequence>MAFENRYGFLDRVLHKIAFFSWTAQAALSDFENTLFAERLSSIDVKRPVFITALPRAGTTLLLELCNTIDEFTSHSYRNMPFVLTPLLWNRFSQSFQSNDKERERAHGDGMMVGIDSPEAFEEIVWRTFWRSNYKKGHIEAWAGQRDRDFEHFLRDHIRKIIVLSASNNIATIRYISKNNLNISRVNYLRKIFPDSITVILYRDPIAHASSLLQQHQNFLKIHADDKFAKSYMQAIGHYDFGRTLKPVNFSNWLNDTPYKATNSLSFWLAYWCACYGYLAATASSHALFLSYDRLIANPVEGLRLLAEKIGIEQSELFIEQASRFRQPRSYETDTEEIPSELLLQVQQVFEDITTRSTF</sequence>
<evidence type="ECO:0000313" key="2">
    <source>
        <dbReference type="Proteomes" id="UP000011721"/>
    </source>
</evidence>
<gene>
    <name evidence="1" type="ordered locus">UWK_01967</name>
</gene>
<dbReference type="STRING" id="1167006.UWK_01967"/>
<dbReference type="HOGENOM" id="CLU_043138_0_0_7"/>
<evidence type="ECO:0000313" key="1">
    <source>
        <dbReference type="EMBL" id="AGF78517.1"/>
    </source>
</evidence>
<name>M1PA63_DESSD</name>
<accession>M1PA63</accession>
<dbReference type="KEGG" id="dsf:UWK_01967"/>
<dbReference type="RefSeq" id="WP_015404208.1">
    <property type="nucleotide sequence ID" value="NC_020304.1"/>
</dbReference>
<dbReference type="Proteomes" id="UP000011721">
    <property type="component" value="Chromosome"/>
</dbReference>
<dbReference type="InterPro" id="IPR027417">
    <property type="entry name" value="P-loop_NTPase"/>
</dbReference>